<evidence type="ECO:0000256" key="1">
    <source>
        <dbReference type="ARBA" id="ARBA00005278"/>
    </source>
</evidence>
<keyword evidence="3" id="KW-0812">Transmembrane</keyword>
<dbReference type="PANTHER" id="PTHR22550">
    <property type="entry name" value="SPORE GERMINATION PROTEIN"/>
    <property type="match status" value="1"/>
</dbReference>
<dbReference type="OrthoDB" id="1726708at2"/>
<dbReference type="GO" id="GO:0016020">
    <property type="term" value="C:membrane"/>
    <property type="evidence" value="ECO:0007669"/>
    <property type="project" value="InterPro"/>
</dbReference>
<accession>A0A7X5BXG7</accession>
<evidence type="ECO:0000256" key="3">
    <source>
        <dbReference type="SAM" id="Phobius"/>
    </source>
</evidence>
<keyword evidence="5" id="KW-1185">Reference proteome</keyword>
<dbReference type="InterPro" id="IPR050768">
    <property type="entry name" value="UPF0353/GerABKA_families"/>
</dbReference>
<name>A0A7X5BXG7_9BACL</name>
<organism evidence="4 5">
    <name type="scientific">Paenibacillus sacheonensis</name>
    <dbReference type="NCBI Taxonomy" id="742054"/>
    <lineage>
        <taxon>Bacteria</taxon>
        <taxon>Bacillati</taxon>
        <taxon>Bacillota</taxon>
        <taxon>Bacilli</taxon>
        <taxon>Bacillales</taxon>
        <taxon>Paenibacillaceae</taxon>
        <taxon>Paenibacillus</taxon>
    </lineage>
</organism>
<protein>
    <submittedName>
        <fullName evidence="4">Spore germination protein</fullName>
    </submittedName>
</protein>
<dbReference type="PIRSF" id="PIRSF005690">
    <property type="entry name" value="GerBA"/>
    <property type="match status" value="1"/>
</dbReference>
<dbReference type="PANTHER" id="PTHR22550:SF5">
    <property type="entry name" value="LEUCINE ZIPPER PROTEIN 4"/>
    <property type="match status" value="1"/>
</dbReference>
<keyword evidence="2 3" id="KW-0472">Membrane</keyword>
<keyword evidence="3" id="KW-1133">Transmembrane helix</keyword>
<feature type="transmembrane region" description="Helical" evidence="3">
    <location>
        <begin position="289"/>
        <end position="310"/>
    </location>
</feature>
<proteinExistence type="inferred from homology"/>
<evidence type="ECO:0000256" key="2">
    <source>
        <dbReference type="ARBA" id="ARBA00023136"/>
    </source>
</evidence>
<feature type="transmembrane region" description="Helical" evidence="3">
    <location>
        <begin position="413"/>
        <end position="438"/>
    </location>
</feature>
<evidence type="ECO:0000313" key="4">
    <source>
        <dbReference type="EMBL" id="NBC70503.1"/>
    </source>
</evidence>
<dbReference type="Pfam" id="PF03323">
    <property type="entry name" value="GerA"/>
    <property type="match status" value="1"/>
</dbReference>
<comment type="caution">
    <text evidence="4">The sequence shown here is derived from an EMBL/GenBank/DDBJ whole genome shotgun (WGS) entry which is preliminary data.</text>
</comment>
<evidence type="ECO:0000313" key="5">
    <source>
        <dbReference type="Proteomes" id="UP000558113"/>
    </source>
</evidence>
<dbReference type="EMBL" id="JAAAMU010000007">
    <property type="protein sequence ID" value="NBC70503.1"/>
    <property type="molecule type" value="Genomic_DNA"/>
</dbReference>
<gene>
    <name evidence="4" type="ORF">GT003_15990</name>
</gene>
<dbReference type="AlphaFoldDB" id="A0A7X5BXG7"/>
<feature type="transmembrane region" description="Helical" evidence="3">
    <location>
        <begin position="386"/>
        <end position="406"/>
    </location>
</feature>
<reference evidence="4 5" key="1">
    <citation type="submission" date="2020-01" db="EMBL/GenBank/DDBJ databases">
        <title>Paenibacillus soybeanensis sp. nov. isolated from the nodules of soybean (Glycine max(L.) Merr).</title>
        <authorList>
            <person name="Wang H."/>
        </authorList>
    </citation>
    <scope>NUCLEOTIDE SEQUENCE [LARGE SCALE GENOMIC DNA]</scope>
    <source>
        <strain evidence="4 5">DSM 23054</strain>
    </source>
</reference>
<comment type="similarity">
    <text evidence="1">Belongs to the GerABKA family.</text>
</comment>
<sequence>MDKISTPLEPSVARNVESLRRLFANNEQIVFHTIESSSGIPIAAMIYLNVLIDMERLQQHILPQISLHLHAAGGSAHSLEEAARAQGFEQSFGQLDVAVRTIADAGLVLCVEGRSEALGMRLPGYGKRAVGAPMTEVNVRGPRAGFIEDADTNLGLIYRRLKTDRLKSKSYRIGQESQTDVTVLYLDNQVDTGVLQEVERRLTAVRLNVVADSAQIEEWIQDSPYSPFPQIQNTERPDRVTTALNRGKVAIVTDGSPNVLLVPAAFTDFLHPSEDLYEKFYFANFLRGLRLITLFISLFLPSIYIALSTFHLEMIPTPLMLTFLTAKAGIPLPTFLEALVMEIAFEILREASVRLPQTVGQSVSIVGALIIGEAAVQSGIVSRPMVIVVALTGIASFTIPSFNTAITMRMLRFPLMFIAAWTGVLGISLCLFALVLHLCSLKSFGKSYLPTLEPMRWRDFVSHYILLPIKHRKLSRTQASPAAVGGPKHEDD</sequence>
<dbReference type="Proteomes" id="UP000558113">
    <property type="component" value="Unassembled WGS sequence"/>
</dbReference>
<dbReference type="GO" id="GO:0009847">
    <property type="term" value="P:spore germination"/>
    <property type="evidence" value="ECO:0007669"/>
    <property type="project" value="InterPro"/>
</dbReference>
<dbReference type="RefSeq" id="WP_161699501.1">
    <property type="nucleotide sequence ID" value="NZ_JAAAMU010000007.1"/>
</dbReference>
<dbReference type="InterPro" id="IPR004995">
    <property type="entry name" value="Spore_Ger"/>
</dbReference>
<feature type="transmembrane region" description="Helical" evidence="3">
    <location>
        <begin position="29"/>
        <end position="52"/>
    </location>
</feature>